<accession>A0A9N9TVQ2</accession>
<gene>
    <name evidence="2" type="ORF">CBYS24578_00000332</name>
</gene>
<proteinExistence type="predicted"/>
<name>A0A9N9TVQ2_9HYPO</name>
<evidence type="ECO:0000313" key="2">
    <source>
        <dbReference type="EMBL" id="CAG9971222.1"/>
    </source>
</evidence>
<feature type="region of interest" description="Disordered" evidence="1">
    <location>
        <begin position="77"/>
        <end position="101"/>
    </location>
</feature>
<dbReference type="Proteomes" id="UP000754883">
    <property type="component" value="Unassembled WGS sequence"/>
</dbReference>
<protein>
    <submittedName>
        <fullName evidence="2">Uncharacterized protein</fullName>
    </submittedName>
</protein>
<evidence type="ECO:0000313" key="3">
    <source>
        <dbReference type="Proteomes" id="UP000754883"/>
    </source>
</evidence>
<dbReference type="AlphaFoldDB" id="A0A9N9TVQ2"/>
<organism evidence="2 3">
    <name type="scientific">Clonostachys byssicola</name>
    <dbReference type="NCBI Taxonomy" id="160290"/>
    <lineage>
        <taxon>Eukaryota</taxon>
        <taxon>Fungi</taxon>
        <taxon>Dikarya</taxon>
        <taxon>Ascomycota</taxon>
        <taxon>Pezizomycotina</taxon>
        <taxon>Sordariomycetes</taxon>
        <taxon>Hypocreomycetidae</taxon>
        <taxon>Hypocreales</taxon>
        <taxon>Bionectriaceae</taxon>
        <taxon>Clonostachys</taxon>
    </lineage>
</organism>
<sequence length="101" mass="11273">MCHRIIAERVCEDCGSKMGETVIGFEACSRRCPTPSYRLSAEPFEQVCAECAAYWRHRDSDAALTSGSEADHSIFPKPFAKEVGTQRRRKSSTNWIEAAEG</sequence>
<keyword evidence="3" id="KW-1185">Reference proteome</keyword>
<dbReference type="OrthoDB" id="5116474at2759"/>
<comment type="caution">
    <text evidence="2">The sequence shown here is derived from an EMBL/GenBank/DDBJ whole genome shotgun (WGS) entry which is preliminary data.</text>
</comment>
<dbReference type="EMBL" id="CABFNO020001240">
    <property type="protein sequence ID" value="CAG9971222.1"/>
    <property type="molecule type" value="Genomic_DNA"/>
</dbReference>
<reference evidence="3" key="1">
    <citation type="submission" date="2019-06" db="EMBL/GenBank/DDBJ databases">
        <authorList>
            <person name="Broberg M."/>
        </authorList>
    </citation>
    <scope>NUCLEOTIDE SEQUENCE [LARGE SCALE GENOMIC DNA]</scope>
</reference>
<evidence type="ECO:0000256" key="1">
    <source>
        <dbReference type="SAM" id="MobiDB-lite"/>
    </source>
</evidence>
<reference evidence="2 3" key="2">
    <citation type="submission" date="2021-10" db="EMBL/GenBank/DDBJ databases">
        <authorList>
            <person name="Piombo E."/>
        </authorList>
    </citation>
    <scope>NUCLEOTIDE SEQUENCE [LARGE SCALE GENOMIC DNA]</scope>
</reference>